<reference evidence="4" key="1">
    <citation type="submission" date="2010-08" db="EMBL/GenBank/DDBJ databases">
        <authorList>
            <consortium name="Caenorhabditis japonica Sequencing Consortium"/>
            <person name="Wilson R.K."/>
        </authorList>
    </citation>
    <scope>NUCLEOTIDE SEQUENCE [LARGE SCALE GENOMIC DNA]</scope>
    <source>
        <strain evidence="4">DF5081</strain>
    </source>
</reference>
<feature type="signal peptide" evidence="2">
    <location>
        <begin position="1"/>
        <end position="23"/>
    </location>
</feature>
<dbReference type="AlphaFoldDB" id="A0A8R1I4F4"/>
<feature type="transmembrane region" description="Helical" evidence="1">
    <location>
        <begin position="188"/>
        <end position="209"/>
    </location>
</feature>
<evidence type="ECO:0000256" key="2">
    <source>
        <dbReference type="SAM" id="SignalP"/>
    </source>
</evidence>
<keyword evidence="1" id="KW-0812">Transmembrane</keyword>
<dbReference type="EnsemblMetazoa" id="CJA15299.1">
    <property type="protein sequence ID" value="CJA15299.1"/>
    <property type="gene ID" value="WBGene00134503"/>
</dbReference>
<keyword evidence="1" id="KW-1133">Transmembrane helix</keyword>
<protein>
    <recommendedName>
        <fullName evidence="5">Phosphatidylinositol-glycan biosynthesis class X protein</fullName>
    </recommendedName>
</protein>
<dbReference type="Proteomes" id="UP000005237">
    <property type="component" value="Unassembled WGS sequence"/>
</dbReference>
<feature type="chain" id="PRO_5035909828" description="Phosphatidylinositol-glycan biosynthesis class X protein" evidence="2">
    <location>
        <begin position="24"/>
        <end position="214"/>
    </location>
</feature>
<reference evidence="3" key="2">
    <citation type="submission" date="2022-06" db="UniProtKB">
        <authorList>
            <consortium name="EnsemblMetazoa"/>
        </authorList>
    </citation>
    <scope>IDENTIFICATION</scope>
    <source>
        <strain evidence="3">DF5081</strain>
    </source>
</reference>
<name>A0A8R1I4F4_CAEJA</name>
<sequence length="214" mass="23914">MRGLKNFVLISCATILSLVPVASEVHCRGRELSLSGNEEVPLLLARWTNRARCTSVAGPIKISNLVNIEFPAHLYERVSHIDHGWILVANSTNVTNNLHFPSLYSIFSGRFPIITLFNNSDVTFSVGPNFLLGRNRYKVRYAIMSNKSPIIDVNTYNQLYLAAYPKGRFLFDSHLHVEPCQETVYKPLAAALGCLLATLLSAFATVALYDRKDI</sequence>
<accession>A0A8R1I4F4</accession>
<evidence type="ECO:0000256" key="1">
    <source>
        <dbReference type="SAM" id="Phobius"/>
    </source>
</evidence>
<proteinExistence type="predicted"/>
<evidence type="ECO:0000313" key="3">
    <source>
        <dbReference type="EnsemblMetazoa" id="CJA15299.1"/>
    </source>
</evidence>
<organism evidence="3 4">
    <name type="scientific">Caenorhabditis japonica</name>
    <dbReference type="NCBI Taxonomy" id="281687"/>
    <lineage>
        <taxon>Eukaryota</taxon>
        <taxon>Metazoa</taxon>
        <taxon>Ecdysozoa</taxon>
        <taxon>Nematoda</taxon>
        <taxon>Chromadorea</taxon>
        <taxon>Rhabditida</taxon>
        <taxon>Rhabditina</taxon>
        <taxon>Rhabditomorpha</taxon>
        <taxon>Rhabditoidea</taxon>
        <taxon>Rhabditidae</taxon>
        <taxon>Peloderinae</taxon>
        <taxon>Caenorhabditis</taxon>
    </lineage>
</organism>
<keyword evidence="2" id="KW-0732">Signal</keyword>
<keyword evidence="1" id="KW-0472">Membrane</keyword>
<evidence type="ECO:0000313" key="4">
    <source>
        <dbReference type="Proteomes" id="UP000005237"/>
    </source>
</evidence>
<evidence type="ECO:0008006" key="5">
    <source>
        <dbReference type="Google" id="ProtNLM"/>
    </source>
</evidence>
<keyword evidence="4" id="KW-1185">Reference proteome</keyword>